<sequence length="42" mass="4942">MTNIIHSRHKQVKDLTDDIIDLLNRELNPMFFTPKDLHPRAG</sequence>
<name>A0A392TYA0_9FABA</name>
<evidence type="ECO:0000313" key="2">
    <source>
        <dbReference type="Proteomes" id="UP000265520"/>
    </source>
</evidence>
<dbReference type="AlphaFoldDB" id="A0A392TYA0"/>
<evidence type="ECO:0000313" key="1">
    <source>
        <dbReference type="EMBL" id="MCI66151.1"/>
    </source>
</evidence>
<reference evidence="1 2" key="1">
    <citation type="journal article" date="2018" name="Front. Plant Sci.">
        <title>Red Clover (Trifolium pratense) and Zigzag Clover (T. medium) - A Picture of Genomic Similarities and Differences.</title>
        <authorList>
            <person name="Dluhosova J."/>
            <person name="Istvanek J."/>
            <person name="Nedelnik J."/>
            <person name="Repkova J."/>
        </authorList>
    </citation>
    <scope>NUCLEOTIDE SEQUENCE [LARGE SCALE GENOMIC DNA]</scope>
    <source>
        <strain evidence="2">cv. 10/8</strain>
        <tissue evidence="1">Leaf</tissue>
    </source>
</reference>
<dbReference type="Proteomes" id="UP000265520">
    <property type="component" value="Unassembled WGS sequence"/>
</dbReference>
<keyword evidence="2" id="KW-1185">Reference proteome</keyword>
<organism evidence="1 2">
    <name type="scientific">Trifolium medium</name>
    <dbReference type="NCBI Taxonomy" id="97028"/>
    <lineage>
        <taxon>Eukaryota</taxon>
        <taxon>Viridiplantae</taxon>
        <taxon>Streptophyta</taxon>
        <taxon>Embryophyta</taxon>
        <taxon>Tracheophyta</taxon>
        <taxon>Spermatophyta</taxon>
        <taxon>Magnoliopsida</taxon>
        <taxon>eudicotyledons</taxon>
        <taxon>Gunneridae</taxon>
        <taxon>Pentapetalae</taxon>
        <taxon>rosids</taxon>
        <taxon>fabids</taxon>
        <taxon>Fabales</taxon>
        <taxon>Fabaceae</taxon>
        <taxon>Papilionoideae</taxon>
        <taxon>50 kb inversion clade</taxon>
        <taxon>NPAAA clade</taxon>
        <taxon>Hologalegina</taxon>
        <taxon>IRL clade</taxon>
        <taxon>Trifolieae</taxon>
        <taxon>Trifolium</taxon>
    </lineage>
</organism>
<dbReference type="EMBL" id="LXQA010689757">
    <property type="protein sequence ID" value="MCI66151.1"/>
    <property type="molecule type" value="Genomic_DNA"/>
</dbReference>
<proteinExistence type="predicted"/>
<feature type="non-terminal residue" evidence="1">
    <location>
        <position position="42"/>
    </location>
</feature>
<accession>A0A392TYA0</accession>
<protein>
    <submittedName>
        <fullName evidence="1">Uncharacterized protein</fullName>
    </submittedName>
</protein>
<comment type="caution">
    <text evidence="1">The sequence shown here is derived from an EMBL/GenBank/DDBJ whole genome shotgun (WGS) entry which is preliminary data.</text>
</comment>